<evidence type="ECO:0000313" key="3">
    <source>
        <dbReference type="Proteomes" id="UP000663851"/>
    </source>
</evidence>
<dbReference type="EMBL" id="CAJOBO010003559">
    <property type="protein sequence ID" value="CAF4496499.1"/>
    <property type="molecule type" value="Genomic_DNA"/>
</dbReference>
<proteinExistence type="predicted"/>
<sequence length="511" mass="58794">MDWINEDVSMWLVENGFDRFVNRFKEEEIDGLSLLHLSSSSIEDLLSIKIENNIVKRPTIGVKITFEKKLEKLKENVCLIDNTVVSLDEKQADLFLQQLQSNESNHLLFLNDFNIDNEQLQLQVSSSISSTSNQSPGQLSTNINSLQLTGASPNQMVDEQPSNNSLINSTLSQSRKQFPLNYILPIFDKAFEQAAEDPSSSEFGARCKRKQQLVKTIRDYIVNPYGIDFYPTSYKFDRMIVCVKNKFPALGKIFGDDMSLLTSALKQQFSRDRQVSSCVSEVDLVSHREYLLEEKQQPEELLMQLYQQAGSMRVLINTTNYDYGQVKSKMDITYAHRQNLVREMKPIKEIIELYPALSITDLLIREINLHVDPFDGDIVQTLKLSCTKLFKKEQPLFVLKHLIMKRYKHSKKLLLSHEVIDAYPIIQIQTAKNIKNYSIFIEYNTIITTNSQAEAISILIGSYEIFNIEYPTKVRATLEVLNGLSFKKRSFSLSLAAKRFLNEHKLNERAL</sequence>
<dbReference type="PROSITE" id="PS50105">
    <property type="entry name" value="SAM_DOMAIN"/>
    <property type="match status" value="1"/>
</dbReference>
<accession>A0A820V939</accession>
<gene>
    <name evidence="2" type="ORF">HFQ381_LOCUS27440</name>
</gene>
<dbReference type="InterPro" id="IPR042812">
    <property type="entry name" value="SAMD3"/>
</dbReference>
<dbReference type="Proteomes" id="UP000663851">
    <property type="component" value="Unassembled WGS sequence"/>
</dbReference>
<protein>
    <recommendedName>
        <fullName evidence="1">SAM domain-containing protein</fullName>
    </recommendedName>
</protein>
<dbReference type="SUPFAM" id="SSF47769">
    <property type="entry name" value="SAM/Pointed domain"/>
    <property type="match status" value="1"/>
</dbReference>
<organism evidence="2 3">
    <name type="scientific">Rotaria socialis</name>
    <dbReference type="NCBI Taxonomy" id="392032"/>
    <lineage>
        <taxon>Eukaryota</taxon>
        <taxon>Metazoa</taxon>
        <taxon>Spiralia</taxon>
        <taxon>Gnathifera</taxon>
        <taxon>Rotifera</taxon>
        <taxon>Eurotatoria</taxon>
        <taxon>Bdelloidea</taxon>
        <taxon>Philodinida</taxon>
        <taxon>Philodinidae</taxon>
        <taxon>Rotaria</taxon>
    </lineage>
</organism>
<dbReference type="PANTHER" id="PTHR47302">
    <property type="entry name" value="STERILE ALPHA MOTIF DOMAIN-CONTAINING PROTEIN 3"/>
    <property type="match status" value="1"/>
</dbReference>
<feature type="domain" description="SAM" evidence="1">
    <location>
        <begin position="3"/>
        <end position="45"/>
    </location>
</feature>
<reference evidence="2" key="1">
    <citation type="submission" date="2021-02" db="EMBL/GenBank/DDBJ databases">
        <authorList>
            <person name="Nowell W R."/>
        </authorList>
    </citation>
    <scope>NUCLEOTIDE SEQUENCE</scope>
</reference>
<dbReference type="AlphaFoldDB" id="A0A820V939"/>
<dbReference type="Pfam" id="PF07647">
    <property type="entry name" value="SAM_2"/>
    <property type="match status" value="1"/>
</dbReference>
<dbReference type="Gene3D" id="1.10.150.50">
    <property type="entry name" value="Transcription Factor, Ets-1"/>
    <property type="match status" value="1"/>
</dbReference>
<comment type="caution">
    <text evidence="2">The sequence shown here is derived from an EMBL/GenBank/DDBJ whole genome shotgun (WGS) entry which is preliminary data.</text>
</comment>
<evidence type="ECO:0000313" key="2">
    <source>
        <dbReference type="EMBL" id="CAF4496499.1"/>
    </source>
</evidence>
<dbReference type="InterPro" id="IPR001660">
    <property type="entry name" value="SAM"/>
</dbReference>
<dbReference type="PANTHER" id="PTHR47302:SF1">
    <property type="entry name" value="STERILE ALPHA MOTIF DOMAIN-CONTAINING PROTEIN 3"/>
    <property type="match status" value="1"/>
</dbReference>
<evidence type="ECO:0000259" key="1">
    <source>
        <dbReference type="PROSITE" id="PS50105"/>
    </source>
</evidence>
<dbReference type="InterPro" id="IPR013761">
    <property type="entry name" value="SAM/pointed_sf"/>
</dbReference>
<name>A0A820V939_9BILA</name>